<reference evidence="12" key="1">
    <citation type="submission" date="2023-03" db="EMBL/GenBank/DDBJ databases">
        <title>Massive genome expansion in bonnet fungi (Mycena s.s.) driven by repeated elements and novel gene families across ecological guilds.</title>
        <authorList>
            <consortium name="Lawrence Berkeley National Laboratory"/>
            <person name="Harder C.B."/>
            <person name="Miyauchi S."/>
            <person name="Viragh M."/>
            <person name="Kuo A."/>
            <person name="Thoen E."/>
            <person name="Andreopoulos B."/>
            <person name="Lu D."/>
            <person name="Skrede I."/>
            <person name="Drula E."/>
            <person name="Henrissat B."/>
            <person name="Morin E."/>
            <person name="Kohler A."/>
            <person name="Barry K."/>
            <person name="LaButti K."/>
            <person name="Morin E."/>
            <person name="Salamov A."/>
            <person name="Lipzen A."/>
            <person name="Mereny Z."/>
            <person name="Hegedus B."/>
            <person name="Baldrian P."/>
            <person name="Stursova M."/>
            <person name="Weitz H."/>
            <person name="Taylor A."/>
            <person name="Grigoriev I.V."/>
            <person name="Nagy L.G."/>
            <person name="Martin F."/>
            <person name="Kauserud H."/>
        </authorList>
    </citation>
    <scope>NUCLEOTIDE SEQUENCE</scope>
    <source>
        <strain evidence="12">CBHHK067</strain>
    </source>
</reference>
<evidence type="ECO:0000256" key="6">
    <source>
        <dbReference type="ARBA" id="ARBA00025774"/>
    </source>
</evidence>
<dbReference type="Gene3D" id="3.40.630.30">
    <property type="match status" value="1"/>
</dbReference>
<comment type="caution">
    <text evidence="12">The sequence shown here is derived from an EMBL/GenBank/DDBJ whole genome shotgun (WGS) entry which is preliminary data.</text>
</comment>
<evidence type="ECO:0000256" key="2">
    <source>
        <dbReference type="ARBA" id="ARBA00022679"/>
    </source>
</evidence>
<dbReference type="Pfam" id="PF00583">
    <property type="entry name" value="Acetyltransf_1"/>
    <property type="match status" value="1"/>
</dbReference>
<dbReference type="Proteomes" id="UP001221757">
    <property type="component" value="Unassembled WGS sequence"/>
</dbReference>
<evidence type="ECO:0000313" key="12">
    <source>
        <dbReference type="EMBL" id="KAJ7690640.1"/>
    </source>
</evidence>
<dbReference type="InterPro" id="IPR016181">
    <property type="entry name" value="Acyl_CoA_acyltransferase"/>
</dbReference>
<dbReference type="PANTHER" id="PTHR14744">
    <property type="entry name" value="N-ALPHA-ACETYLTRANSFERASE 60"/>
    <property type="match status" value="1"/>
</dbReference>
<keyword evidence="5" id="KW-0012">Acyltransferase</keyword>
<keyword evidence="3" id="KW-0159">Chromosome partition</keyword>
<accession>A0AAD7DG58</accession>
<evidence type="ECO:0000256" key="8">
    <source>
        <dbReference type="ARBA" id="ARBA00026144"/>
    </source>
</evidence>
<gene>
    <name evidence="12" type="ORF">B0H17DRAFT_581950</name>
</gene>
<comment type="catalytic activity">
    <reaction evidence="10">
        <text>N-terminal L-methionyl-[transmembrane protein] + acetyl-CoA = N-terminal N(alpha)-acetyl-L-methionyl-[transmembrane protein] + CoA + H(+)</text>
        <dbReference type="Rhea" id="RHEA:50604"/>
        <dbReference type="Rhea" id="RHEA-COMP:12745"/>
        <dbReference type="Rhea" id="RHEA-COMP:12746"/>
        <dbReference type="ChEBI" id="CHEBI:15378"/>
        <dbReference type="ChEBI" id="CHEBI:57287"/>
        <dbReference type="ChEBI" id="CHEBI:57288"/>
        <dbReference type="ChEBI" id="CHEBI:64731"/>
        <dbReference type="ChEBI" id="CHEBI:133414"/>
        <dbReference type="EC" id="2.3.1.259"/>
    </reaction>
</comment>
<dbReference type="SUPFAM" id="SSF55729">
    <property type="entry name" value="Acyl-CoA N-acyltransferases (Nat)"/>
    <property type="match status" value="1"/>
</dbReference>
<evidence type="ECO:0000256" key="4">
    <source>
        <dbReference type="ARBA" id="ARBA00022853"/>
    </source>
</evidence>
<dbReference type="EC" id="2.3.1.48" evidence="1"/>
<proteinExistence type="inferred from homology"/>
<evidence type="ECO:0000256" key="9">
    <source>
        <dbReference type="ARBA" id="ARBA00048017"/>
    </source>
</evidence>
<dbReference type="InterPro" id="IPR045141">
    <property type="entry name" value="NAA60-like"/>
</dbReference>
<name>A0AAD7DG58_MYCRO</name>
<evidence type="ECO:0000256" key="1">
    <source>
        <dbReference type="ARBA" id="ARBA00013184"/>
    </source>
</evidence>
<comment type="similarity">
    <text evidence="6">Belongs to the acetyltransferase family. NAA60 subfamily.</text>
</comment>
<evidence type="ECO:0000259" key="11">
    <source>
        <dbReference type="PROSITE" id="PS51186"/>
    </source>
</evidence>
<keyword evidence="13" id="KW-1185">Reference proteome</keyword>
<keyword evidence="4" id="KW-0156">Chromatin regulator</keyword>
<keyword evidence="2" id="KW-0808">Transferase</keyword>
<dbReference type="GO" id="GO:0000139">
    <property type="term" value="C:Golgi membrane"/>
    <property type="evidence" value="ECO:0007669"/>
    <property type="project" value="TreeGrafter"/>
</dbReference>
<evidence type="ECO:0000256" key="10">
    <source>
        <dbReference type="ARBA" id="ARBA00048848"/>
    </source>
</evidence>
<dbReference type="PROSITE" id="PS51186">
    <property type="entry name" value="GNAT"/>
    <property type="match status" value="1"/>
</dbReference>
<dbReference type="PANTHER" id="PTHR14744:SF15">
    <property type="entry name" value="N-ALPHA-ACETYLTRANSFERASE 60"/>
    <property type="match status" value="1"/>
</dbReference>
<sequence length="168" mass="18566">MAEKFALRPMHSHDIPAVLELHAILLPVSYSPSFFLHLLIQPTRICLIAAHEHSNRDSRPVAFISAVVHPEQRIEILTLGVLPTFRQHRLATRLVYAAIDALTGAMPATVDVFAQVSASNVPATSFYKHMGLHPSTVVIRDMFRTLPCGSRDAYIVSGRIQPPDGPDK</sequence>
<feature type="domain" description="N-acetyltransferase" evidence="11">
    <location>
        <begin position="5"/>
        <end position="147"/>
    </location>
</feature>
<dbReference type="GO" id="GO:0004402">
    <property type="term" value="F:histone acetyltransferase activity"/>
    <property type="evidence" value="ECO:0007669"/>
    <property type="project" value="TreeGrafter"/>
</dbReference>
<dbReference type="EMBL" id="JARKIE010000063">
    <property type="protein sequence ID" value="KAJ7690640.1"/>
    <property type="molecule type" value="Genomic_DNA"/>
</dbReference>
<dbReference type="AlphaFoldDB" id="A0AAD7DG58"/>
<organism evidence="12 13">
    <name type="scientific">Mycena rosella</name>
    <name type="common">Pink bonnet</name>
    <name type="synonym">Agaricus rosellus</name>
    <dbReference type="NCBI Taxonomy" id="1033263"/>
    <lineage>
        <taxon>Eukaryota</taxon>
        <taxon>Fungi</taxon>
        <taxon>Dikarya</taxon>
        <taxon>Basidiomycota</taxon>
        <taxon>Agaricomycotina</taxon>
        <taxon>Agaricomycetes</taxon>
        <taxon>Agaricomycetidae</taxon>
        <taxon>Agaricales</taxon>
        <taxon>Marasmiineae</taxon>
        <taxon>Mycenaceae</taxon>
        <taxon>Mycena</taxon>
    </lineage>
</organism>
<dbReference type="EC" id="2.3.1.259" evidence="7"/>
<dbReference type="InterPro" id="IPR000182">
    <property type="entry name" value="GNAT_dom"/>
</dbReference>
<dbReference type="GO" id="GO:0120518">
    <property type="term" value="F:protein N-terminal-methionine acetyltransferase activity"/>
    <property type="evidence" value="ECO:0007669"/>
    <property type="project" value="UniProtKB-EC"/>
</dbReference>
<evidence type="ECO:0000256" key="5">
    <source>
        <dbReference type="ARBA" id="ARBA00023315"/>
    </source>
</evidence>
<protein>
    <recommendedName>
        <fullName evidence="8">N-alpha-acetyltransferase 60</fullName>
        <ecNumber evidence="7">2.3.1.259</ecNumber>
        <ecNumber evidence="1">2.3.1.48</ecNumber>
    </recommendedName>
</protein>
<comment type="catalytic activity">
    <reaction evidence="9">
        <text>L-lysyl-[protein] + acetyl-CoA = N(6)-acetyl-L-lysyl-[protein] + CoA + H(+)</text>
        <dbReference type="Rhea" id="RHEA:45948"/>
        <dbReference type="Rhea" id="RHEA-COMP:9752"/>
        <dbReference type="Rhea" id="RHEA-COMP:10731"/>
        <dbReference type="ChEBI" id="CHEBI:15378"/>
        <dbReference type="ChEBI" id="CHEBI:29969"/>
        <dbReference type="ChEBI" id="CHEBI:57287"/>
        <dbReference type="ChEBI" id="CHEBI:57288"/>
        <dbReference type="ChEBI" id="CHEBI:61930"/>
        <dbReference type="EC" id="2.3.1.48"/>
    </reaction>
</comment>
<dbReference type="CDD" id="cd04301">
    <property type="entry name" value="NAT_SF"/>
    <property type="match status" value="1"/>
</dbReference>
<dbReference type="GO" id="GO:0007059">
    <property type="term" value="P:chromosome segregation"/>
    <property type="evidence" value="ECO:0007669"/>
    <property type="project" value="UniProtKB-KW"/>
</dbReference>
<evidence type="ECO:0000256" key="3">
    <source>
        <dbReference type="ARBA" id="ARBA00022829"/>
    </source>
</evidence>
<evidence type="ECO:0000313" key="13">
    <source>
        <dbReference type="Proteomes" id="UP001221757"/>
    </source>
</evidence>
<evidence type="ECO:0000256" key="7">
    <source>
        <dbReference type="ARBA" id="ARBA00026111"/>
    </source>
</evidence>